<comment type="caution">
    <text evidence="3">The sequence shown here is derived from an EMBL/GenBank/DDBJ whole genome shotgun (WGS) entry which is preliminary data.</text>
</comment>
<keyword evidence="3" id="KW-0378">Hydrolase</keyword>
<accession>A0A8J8TSP5</accession>
<dbReference type="InterPro" id="IPR000073">
    <property type="entry name" value="AB_hydrolase_1"/>
</dbReference>
<dbReference type="PANTHER" id="PTHR43433">
    <property type="entry name" value="HYDROLASE, ALPHA/BETA FOLD FAMILY PROTEIN"/>
    <property type="match status" value="1"/>
</dbReference>
<dbReference type="InterPro" id="IPR029058">
    <property type="entry name" value="AB_hydrolase_fold"/>
</dbReference>
<dbReference type="Proteomes" id="UP000766904">
    <property type="component" value="Unassembled WGS sequence"/>
</dbReference>
<feature type="domain" description="AB hydrolase-1" evidence="2">
    <location>
        <begin position="70"/>
        <end position="269"/>
    </location>
</feature>
<dbReference type="InterPro" id="IPR050471">
    <property type="entry name" value="AB_hydrolase"/>
</dbReference>
<evidence type="ECO:0000313" key="3">
    <source>
        <dbReference type="EMBL" id="TYL38782.1"/>
    </source>
</evidence>
<dbReference type="Pfam" id="PF00561">
    <property type="entry name" value="Abhydrolase_1"/>
    <property type="match status" value="1"/>
</dbReference>
<dbReference type="OrthoDB" id="7466at2157"/>
<evidence type="ECO:0000313" key="4">
    <source>
        <dbReference type="Proteomes" id="UP000766904"/>
    </source>
</evidence>
<gene>
    <name evidence="3" type="ORF">CV102_09720</name>
</gene>
<reference evidence="3" key="1">
    <citation type="submission" date="2017-11" db="EMBL/GenBank/DDBJ databases">
        <authorList>
            <person name="Kajale S.C."/>
            <person name="Sharma A."/>
        </authorList>
    </citation>
    <scope>NUCLEOTIDE SEQUENCE</scope>
    <source>
        <strain evidence="3">LS1_42</strain>
    </source>
</reference>
<dbReference type="PANTHER" id="PTHR43433:SF5">
    <property type="entry name" value="AB HYDROLASE-1 DOMAIN-CONTAINING PROTEIN"/>
    <property type="match status" value="1"/>
</dbReference>
<dbReference type="RefSeq" id="WP_148857783.1">
    <property type="nucleotide sequence ID" value="NZ_PHNJ01000004.1"/>
</dbReference>
<dbReference type="SUPFAM" id="SSF53474">
    <property type="entry name" value="alpha/beta-Hydrolases"/>
    <property type="match status" value="1"/>
</dbReference>
<organism evidence="3 4">
    <name type="scientific">Natronococcus pandeyae</name>
    <dbReference type="NCBI Taxonomy" id="2055836"/>
    <lineage>
        <taxon>Archaea</taxon>
        <taxon>Methanobacteriati</taxon>
        <taxon>Methanobacteriota</taxon>
        <taxon>Stenosarchaea group</taxon>
        <taxon>Halobacteria</taxon>
        <taxon>Halobacteriales</taxon>
        <taxon>Natrialbaceae</taxon>
        <taxon>Natronococcus</taxon>
    </lineage>
</organism>
<protein>
    <submittedName>
        <fullName evidence="3">Alpha/beta hydrolase</fullName>
    </submittedName>
</protein>
<sequence length="283" mass="30757">MGSSDTLLKPLTLGTDTGELPGGHPYVKTGSGSRSLVIMPGFGDAMFAGSYPPFAGMALAPYVARYLDEYTVYVLSRPRGLPAGYDADDAVATHARALEAIGDSSDAVDVIGISMGGLIGQALARKEPDLVDRLVVANSACRLDDDARSTVRQFERDAREHDWASIRSKLATAMFTDGRAMVYPLVLQTAGRMFQPRPADPADVWRSLEFILEFDGCDELAAIDQPTLVFGGERDPFFTAPLARKTAAELPNGELELVAGAKHGAFHERKWRFDSRVRSFLER</sequence>
<dbReference type="EMBL" id="PHNJ01000004">
    <property type="protein sequence ID" value="TYL38782.1"/>
    <property type="molecule type" value="Genomic_DNA"/>
</dbReference>
<dbReference type="GO" id="GO:0004806">
    <property type="term" value="F:triacylglycerol lipase activity"/>
    <property type="evidence" value="ECO:0007669"/>
    <property type="project" value="TreeGrafter"/>
</dbReference>
<dbReference type="AlphaFoldDB" id="A0A8J8TSP5"/>
<keyword evidence="4" id="KW-1185">Reference proteome</keyword>
<feature type="region of interest" description="Disordered" evidence="1">
    <location>
        <begin position="1"/>
        <end position="26"/>
    </location>
</feature>
<name>A0A8J8TSP5_9EURY</name>
<evidence type="ECO:0000259" key="2">
    <source>
        <dbReference type="Pfam" id="PF00561"/>
    </source>
</evidence>
<dbReference type="GO" id="GO:0046503">
    <property type="term" value="P:glycerolipid catabolic process"/>
    <property type="evidence" value="ECO:0007669"/>
    <property type="project" value="TreeGrafter"/>
</dbReference>
<evidence type="ECO:0000256" key="1">
    <source>
        <dbReference type="SAM" id="MobiDB-lite"/>
    </source>
</evidence>
<proteinExistence type="predicted"/>
<dbReference type="Gene3D" id="3.40.50.1820">
    <property type="entry name" value="alpha/beta hydrolase"/>
    <property type="match status" value="1"/>
</dbReference>